<evidence type="ECO:0000256" key="3">
    <source>
        <dbReference type="ARBA" id="ARBA00022692"/>
    </source>
</evidence>
<feature type="transmembrane region" description="Helical" evidence="6">
    <location>
        <begin position="383"/>
        <end position="404"/>
    </location>
</feature>
<dbReference type="Pfam" id="PF01943">
    <property type="entry name" value="Polysacc_synt"/>
    <property type="match status" value="1"/>
</dbReference>
<dbReference type="STRING" id="1797298.A2988_02460"/>
<feature type="transmembrane region" description="Helical" evidence="6">
    <location>
        <begin position="171"/>
        <end position="193"/>
    </location>
</feature>
<gene>
    <name evidence="7" type="ORF">A2988_02460</name>
</gene>
<evidence type="ECO:0000256" key="4">
    <source>
        <dbReference type="ARBA" id="ARBA00022989"/>
    </source>
</evidence>
<keyword evidence="4 6" id="KW-1133">Transmembrane helix</keyword>
<evidence type="ECO:0000256" key="1">
    <source>
        <dbReference type="ARBA" id="ARBA00004651"/>
    </source>
</evidence>
<feature type="transmembrane region" description="Helical" evidence="6">
    <location>
        <begin position="214"/>
        <end position="231"/>
    </location>
</feature>
<name>A0A1F5BUT1_9BACT</name>
<feature type="transmembrane region" description="Helical" evidence="6">
    <location>
        <begin position="12"/>
        <end position="33"/>
    </location>
</feature>
<evidence type="ECO:0000256" key="5">
    <source>
        <dbReference type="ARBA" id="ARBA00023136"/>
    </source>
</evidence>
<proteinExistence type="predicted"/>
<dbReference type="PANTHER" id="PTHR30250:SF11">
    <property type="entry name" value="O-ANTIGEN TRANSPORTER-RELATED"/>
    <property type="match status" value="1"/>
</dbReference>
<keyword evidence="5 6" id="KW-0472">Membrane</keyword>
<feature type="transmembrane region" description="Helical" evidence="6">
    <location>
        <begin position="438"/>
        <end position="457"/>
    </location>
</feature>
<feature type="transmembrane region" description="Helical" evidence="6">
    <location>
        <begin position="329"/>
        <end position="352"/>
    </location>
</feature>
<feature type="transmembrane region" description="Helical" evidence="6">
    <location>
        <begin position="411"/>
        <end position="432"/>
    </location>
</feature>
<accession>A0A1F5BUT1</accession>
<dbReference type="AlphaFoldDB" id="A0A1F5BUT1"/>
<sequence length="477" mass="52508">MIELKQKIAQNFLISFAGRFLAGILGIVSFSLMARTLGSSGMGEYAIVLAFLYIFQVFADFGLDTILTREISKPGADEKRVVGTVFFTRGLLLAFFLVLALCAAQLTPYSPEVKQGIMAAALGFFLLSLSSVLMGVFQKHLKTIVPATADIAARVVQVGFVWYLFVTRGSIFDFLLVFVLGGLIHFSVIYYFVKKYTGFHVTAGARAVKEMLRESWPLAVSVVMILIYFKGDTLILSFFHSSRDVGIYNVAYKILENIIFFPAMFVGLVMPLLSRYFISDRALFQNVFQKTLDFLVIIAVPTVFGGMYLAQDIIAIISGPGFEAAILPFQILLVAIAFIFLGSLFGSAIVAIHKQKTVMYAYGAAALFNVAANLYLISRYSYIGAALVTALTEFFVSLAMFLIIYRTTRVIPAFAVSGKAFLAAVAMFFVLWASPVQIFAVLFPLGCGAYVAFLYLLKGFSRDDFKIFTVAALARKG</sequence>
<comment type="subcellular location">
    <subcellularLocation>
        <location evidence="1">Cell membrane</location>
        <topology evidence="1">Multi-pass membrane protein</topology>
    </subcellularLocation>
</comment>
<evidence type="ECO:0000256" key="6">
    <source>
        <dbReference type="SAM" id="Phobius"/>
    </source>
</evidence>
<dbReference type="Proteomes" id="UP000176650">
    <property type="component" value="Unassembled WGS sequence"/>
</dbReference>
<evidence type="ECO:0000256" key="2">
    <source>
        <dbReference type="ARBA" id="ARBA00022475"/>
    </source>
</evidence>
<evidence type="ECO:0000313" key="8">
    <source>
        <dbReference type="Proteomes" id="UP000176650"/>
    </source>
</evidence>
<reference evidence="7 8" key="1">
    <citation type="journal article" date="2016" name="Nat. Commun.">
        <title>Thousands of microbial genomes shed light on interconnected biogeochemical processes in an aquifer system.</title>
        <authorList>
            <person name="Anantharaman K."/>
            <person name="Brown C.T."/>
            <person name="Hug L.A."/>
            <person name="Sharon I."/>
            <person name="Castelle C.J."/>
            <person name="Probst A.J."/>
            <person name="Thomas B.C."/>
            <person name="Singh A."/>
            <person name="Wilkins M.J."/>
            <person name="Karaoz U."/>
            <person name="Brodie E.L."/>
            <person name="Williams K.H."/>
            <person name="Hubbard S.S."/>
            <person name="Banfield J.F."/>
        </authorList>
    </citation>
    <scope>NUCLEOTIDE SEQUENCE [LARGE SCALE GENOMIC DNA]</scope>
</reference>
<dbReference type="InterPro" id="IPR050833">
    <property type="entry name" value="Poly_Biosynth_Transport"/>
</dbReference>
<organism evidence="7 8">
    <name type="scientific">Candidatus Azambacteria bacterium RIFCSPLOWO2_01_FULL_46_25</name>
    <dbReference type="NCBI Taxonomy" id="1797298"/>
    <lineage>
        <taxon>Bacteria</taxon>
        <taxon>Candidatus Azamiibacteriota</taxon>
    </lineage>
</organism>
<dbReference type="EMBL" id="MEYS01000001">
    <property type="protein sequence ID" value="OGD34367.1"/>
    <property type="molecule type" value="Genomic_DNA"/>
</dbReference>
<feature type="transmembrane region" description="Helical" evidence="6">
    <location>
        <begin position="251"/>
        <end position="273"/>
    </location>
</feature>
<protein>
    <submittedName>
        <fullName evidence="7">Uncharacterized protein</fullName>
    </submittedName>
</protein>
<feature type="transmembrane region" description="Helical" evidence="6">
    <location>
        <begin position="359"/>
        <end position="377"/>
    </location>
</feature>
<feature type="transmembrane region" description="Helical" evidence="6">
    <location>
        <begin position="118"/>
        <end position="137"/>
    </location>
</feature>
<dbReference type="CDD" id="cd13128">
    <property type="entry name" value="MATE_Wzx_like"/>
    <property type="match status" value="1"/>
</dbReference>
<feature type="transmembrane region" description="Helical" evidence="6">
    <location>
        <begin position="294"/>
        <end position="317"/>
    </location>
</feature>
<feature type="transmembrane region" description="Helical" evidence="6">
    <location>
        <begin position="84"/>
        <end position="106"/>
    </location>
</feature>
<keyword evidence="2" id="KW-1003">Cell membrane</keyword>
<feature type="transmembrane region" description="Helical" evidence="6">
    <location>
        <begin position="144"/>
        <end position="165"/>
    </location>
</feature>
<comment type="caution">
    <text evidence="7">The sequence shown here is derived from an EMBL/GenBank/DDBJ whole genome shotgun (WGS) entry which is preliminary data.</text>
</comment>
<evidence type="ECO:0000313" key="7">
    <source>
        <dbReference type="EMBL" id="OGD34367.1"/>
    </source>
</evidence>
<dbReference type="PANTHER" id="PTHR30250">
    <property type="entry name" value="PST FAMILY PREDICTED COLANIC ACID TRANSPORTER"/>
    <property type="match status" value="1"/>
</dbReference>
<dbReference type="GO" id="GO:0005886">
    <property type="term" value="C:plasma membrane"/>
    <property type="evidence" value="ECO:0007669"/>
    <property type="project" value="UniProtKB-SubCell"/>
</dbReference>
<keyword evidence="3 6" id="KW-0812">Transmembrane</keyword>
<dbReference type="InterPro" id="IPR002797">
    <property type="entry name" value="Polysacc_synth"/>
</dbReference>
<feature type="transmembrane region" description="Helical" evidence="6">
    <location>
        <begin position="45"/>
        <end position="63"/>
    </location>
</feature>